<name>A0A432GT81_9DELT</name>
<reference evidence="1 2" key="1">
    <citation type="submission" date="2018-06" db="EMBL/GenBank/DDBJ databases">
        <title>Combined omics and stable isotope probing to characterize newly discovered Mariana Back-Arc vent microbial communities.</title>
        <authorList>
            <person name="Trembath-Reichert E."/>
            <person name="Huber J.A."/>
        </authorList>
    </citation>
    <scope>NUCLEOTIDE SEQUENCE [LARGE SCALE GENOMIC DNA]</scope>
    <source>
        <strain evidence="1">MAG 58</strain>
    </source>
</reference>
<comment type="caution">
    <text evidence="1">The sequence shown here is derived from an EMBL/GenBank/DDBJ whole genome shotgun (WGS) entry which is preliminary data.</text>
</comment>
<protein>
    <submittedName>
        <fullName evidence="1">Uncharacterized protein</fullName>
    </submittedName>
</protein>
<accession>A0A432GT81</accession>
<proteinExistence type="predicted"/>
<organism evidence="1 2">
    <name type="scientific">SAR324 cluster bacterium</name>
    <dbReference type="NCBI Taxonomy" id="2024889"/>
    <lineage>
        <taxon>Bacteria</taxon>
        <taxon>Deltaproteobacteria</taxon>
        <taxon>SAR324 cluster</taxon>
    </lineage>
</organism>
<dbReference type="Proteomes" id="UP000287917">
    <property type="component" value="Unassembled WGS sequence"/>
</dbReference>
<gene>
    <name evidence="1" type="ORF">DSY96_02415</name>
</gene>
<dbReference type="AlphaFoldDB" id="A0A432GT81"/>
<evidence type="ECO:0000313" key="1">
    <source>
        <dbReference type="EMBL" id="RTZ86716.1"/>
    </source>
</evidence>
<sequence>MGDWSFWKRVRGLVEALQPLLEVEGDAPFYEPPKIPFLDQVFRKFEVGLAGLGIEVLDNVVDWHAHNPRTFWIGEIHLHPGNNWRWKAERVKFIINELSPLELLFSTLAPE</sequence>
<dbReference type="EMBL" id="QNZK01000088">
    <property type="protein sequence ID" value="RTZ86716.1"/>
    <property type="molecule type" value="Genomic_DNA"/>
</dbReference>
<evidence type="ECO:0000313" key="2">
    <source>
        <dbReference type="Proteomes" id="UP000287917"/>
    </source>
</evidence>